<feature type="compositionally biased region" description="Low complexity" evidence="1">
    <location>
        <begin position="311"/>
        <end position="325"/>
    </location>
</feature>
<feature type="compositionally biased region" description="Polar residues" evidence="1">
    <location>
        <begin position="53"/>
        <end position="68"/>
    </location>
</feature>
<protein>
    <submittedName>
        <fullName evidence="2">Uncharacterized protein</fullName>
    </submittedName>
</protein>
<dbReference type="EMBL" id="CAGI01000153">
    <property type="protein sequence ID" value="CCF50286.1"/>
    <property type="molecule type" value="Genomic_DNA"/>
</dbReference>
<dbReference type="HOGENOM" id="CLU_636468_0_0_1"/>
<evidence type="ECO:0000313" key="2">
    <source>
        <dbReference type="EMBL" id="CCF50286.1"/>
    </source>
</evidence>
<feature type="compositionally biased region" description="Basic and acidic residues" evidence="1">
    <location>
        <begin position="94"/>
        <end position="111"/>
    </location>
</feature>
<feature type="region of interest" description="Disordered" evidence="1">
    <location>
        <begin position="52"/>
        <end position="71"/>
    </location>
</feature>
<sequence length="431" mass="46729">MRPLTPTRTQPSGYFCQNIPKRTHSVDLTNINWKHQTWFQVHNRLHQARSKRCTTAVTESQMGSNREGSQAGIEFATTNVGSTNGSKDLNPSEASKRDTGDTEYWSDKSDSSDASQGSTSLAAGSQADSKESKLIRHSGCVKVATAKKVGGMHVFKKTQNHARAHKVLAARHCGPCKRCLQVSIDCMPADSGSYKMKCKSCHGKTHPPCHHKIWLDQTLVAKWDGLVSQGKTHIVADVMVYSSLKVFGHLQYDKIPLKVYIAGVAPKITRAHCRNKFDKFEPLENPFCSNKADQGKTSGAGYKEVVQHGKGTTTGQPTTTTAPNTLSSSKQTAAEAGLATPSEMRPSPFKPGPSLLQGYRTSPGRPVPLQSNINLAYRSVDIVKGSHAEAALKSISTSAKGLVESFGFHNCSEEGSGVKGRGMLRGSQRFC</sequence>
<dbReference type="OrthoDB" id="10524728at2759"/>
<evidence type="ECO:0000313" key="3">
    <source>
        <dbReference type="Proteomes" id="UP000006174"/>
    </source>
</evidence>
<organism evidence="2 3">
    <name type="scientific">Ustilago hordei</name>
    <name type="common">Barley covered smut fungus</name>
    <dbReference type="NCBI Taxonomy" id="120017"/>
    <lineage>
        <taxon>Eukaryota</taxon>
        <taxon>Fungi</taxon>
        <taxon>Dikarya</taxon>
        <taxon>Basidiomycota</taxon>
        <taxon>Ustilaginomycotina</taxon>
        <taxon>Ustilaginomycetes</taxon>
        <taxon>Ustilaginales</taxon>
        <taxon>Ustilaginaceae</taxon>
        <taxon>Ustilago</taxon>
    </lineage>
</organism>
<feature type="compositionally biased region" description="Polar residues" evidence="1">
    <location>
        <begin position="77"/>
        <end position="93"/>
    </location>
</feature>
<reference evidence="2 3" key="1">
    <citation type="journal article" date="2012" name="Plant Cell">
        <title>Genome comparison of barley and maize smut fungi reveals targeted loss of RNA silencing components and species-specific presence of transposable elements.</title>
        <authorList>
            <person name="Laurie J.D."/>
            <person name="Ali S."/>
            <person name="Linning R."/>
            <person name="Mannhaupt G."/>
            <person name="Wong P."/>
            <person name="Gueldener U."/>
            <person name="Muensterkoetter M."/>
            <person name="Moore R."/>
            <person name="Kahmann R."/>
            <person name="Bakkeren G."/>
            <person name="Schirawski J."/>
        </authorList>
    </citation>
    <scope>NUCLEOTIDE SEQUENCE [LARGE SCALE GENOMIC DNA]</scope>
    <source>
        <strain evidence="3">Uh4875-4</strain>
    </source>
</reference>
<dbReference type="eggNOG" id="ENOG502TKC5">
    <property type="taxonomic scope" value="Eukaryota"/>
</dbReference>
<dbReference type="AlphaFoldDB" id="I2FTP3"/>
<gene>
    <name evidence="2" type="ORF">UHOR_14350</name>
</gene>
<proteinExistence type="predicted"/>
<accession>I2FTP3</accession>
<dbReference type="Proteomes" id="UP000006174">
    <property type="component" value="Unassembled WGS sequence"/>
</dbReference>
<name>I2FTP3_USTHO</name>
<evidence type="ECO:0000256" key="1">
    <source>
        <dbReference type="SAM" id="MobiDB-lite"/>
    </source>
</evidence>
<feature type="region of interest" description="Disordered" evidence="1">
    <location>
        <begin position="77"/>
        <end position="130"/>
    </location>
</feature>
<feature type="region of interest" description="Disordered" evidence="1">
    <location>
        <begin position="308"/>
        <end position="348"/>
    </location>
</feature>
<comment type="caution">
    <text evidence="2">The sequence shown here is derived from an EMBL/GenBank/DDBJ whole genome shotgun (WGS) entry which is preliminary data.</text>
</comment>
<keyword evidence="3" id="KW-1185">Reference proteome</keyword>